<protein>
    <submittedName>
        <fullName evidence="1">Uncharacterized protein</fullName>
    </submittedName>
</protein>
<organism evidence="1 2">
    <name type="scientific">Tannerella forsythia (strain ATCC 43037 / JCM 10827 / CCUG 21028 A / KCTC 5666 / FDC 338)</name>
    <name type="common">Bacteroides forsythus</name>
    <dbReference type="NCBI Taxonomy" id="203275"/>
    <lineage>
        <taxon>Bacteria</taxon>
        <taxon>Pseudomonadati</taxon>
        <taxon>Bacteroidota</taxon>
        <taxon>Bacteroidia</taxon>
        <taxon>Bacteroidales</taxon>
        <taxon>Tannerellaceae</taxon>
        <taxon>Tannerella</taxon>
    </lineage>
</organism>
<dbReference type="AlphaFoldDB" id="G8UNL9"/>
<reference evidence="2" key="1">
    <citation type="submission" date="2011-12" db="EMBL/GenBank/DDBJ databases">
        <title>Complete sequence of Tannerella forsythia ATCC 43037.</title>
        <authorList>
            <person name="Dewhirst F."/>
            <person name="Tanner A."/>
            <person name="Izard J."/>
            <person name="Brinkac L."/>
            <person name="Durkin A.S."/>
            <person name="Hostetler J."/>
            <person name="Shetty J."/>
            <person name="Torralba M."/>
            <person name="Gill S."/>
            <person name="Nelson K."/>
        </authorList>
    </citation>
    <scope>NUCLEOTIDE SEQUENCE [LARGE SCALE GENOMIC DNA]</scope>
    <source>
        <strain evidence="2">ATCC 43037 / JCM 10827 / CCUG 33226 / KCTC 5666 / FDC 338</strain>
    </source>
</reference>
<proteinExistence type="predicted"/>
<dbReference type="EMBL" id="CP003191">
    <property type="protein sequence ID" value="AEW21527.1"/>
    <property type="molecule type" value="Genomic_DNA"/>
</dbReference>
<sequence>MDNLIFFRPAHCSRRLTARGPWTNAEAFEARFLTTFGMTGGGVRHS</sequence>
<dbReference type="Proteomes" id="UP000005436">
    <property type="component" value="Chromosome"/>
</dbReference>
<name>G8UNL9_TANFA</name>
<keyword evidence="2" id="KW-1185">Reference proteome</keyword>
<dbReference type="KEGG" id="tfo:BFO_1790"/>
<evidence type="ECO:0000313" key="2">
    <source>
        <dbReference type="Proteomes" id="UP000005436"/>
    </source>
</evidence>
<dbReference type="HOGENOM" id="CLU_3190030_0_0_10"/>
<gene>
    <name evidence="1" type="ordered locus">BFO_1790</name>
</gene>
<accession>G8UNL9</accession>
<dbReference type="GeneID" id="43389722"/>
<dbReference type="RefSeq" id="WP_014225126.1">
    <property type="nucleotide sequence ID" value="NC_016610.1"/>
</dbReference>
<evidence type="ECO:0000313" key="1">
    <source>
        <dbReference type="EMBL" id="AEW21527.1"/>
    </source>
</evidence>
<dbReference type="PATRIC" id="fig|203275.8.peg.1622"/>